<dbReference type="RefSeq" id="WP_061524280.1">
    <property type="nucleotide sequence ID" value="NZ_JRHX01000034.1"/>
</dbReference>
<feature type="transmembrane region" description="Helical" evidence="1">
    <location>
        <begin position="20"/>
        <end position="39"/>
    </location>
</feature>
<keyword evidence="1" id="KW-0472">Membrane</keyword>
<sequence>MWNYLTCFSTWVENNSGQIQIVIGVITLSLAVLAYRGLLHQLQFSSRQRKFELLTALHSSVVDNYKMLYQASIDYSPVVEKFASVEKDLKSKGDPDALKITKLREMVEGQKNSIHQQVESLVNYSQSLSEKDNLTLLQLEDYQKQISLITVRTSQIVFFPIDLEVSLDKYLRTNRAEVG</sequence>
<gene>
    <name evidence="2" type="ORF">AVENLUH13518_01069</name>
</gene>
<evidence type="ECO:0000313" key="3">
    <source>
        <dbReference type="Proteomes" id="UP000075544"/>
    </source>
</evidence>
<comment type="caution">
    <text evidence="2">The sequence shown here is derived from an EMBL/GenBank/DDBJ whole genome shotgun (WGS) entry which is preliminary data.</text>
</comment>
<evidence type="ECO:0000313" key="2">
    <source>
        <dbReference type="EMBL" id="KXZ71494.1"/>
    </source>
</evidence>
<organism evidence="2 3">
    <name type="scientific">Acinetobacter venetianus</name>
    <dbReference type="NCBI Taxonomy" id="52133"/>
    <lineage>
        <taxon>Bacteria</taxon>
        <taxon>Pseudomonadati</taxon>
        <taxon>Pseudomonadota</taxon>
        <taxon>Gammaproteobacteria</taxon>
        <taxon>Moraxellales</taxon>
        <taxon>Moraxellaceae</taxon>
        <taxon>Acinetobacter</taxon>
    </lineage>
</organism>
<dbReference type="AlphaFoldDB" id="A0A150HWI5"/>
<keyword evidence="1" id="KW-1133">Transmembrane helix</keyword>
<dbReference type="Proteomes" id="UP000075544">
    <property type="component" value="Unassembled WGS sequence"/>
</dbReference>
<accession>A0A150HWI5</accession>
<evidence type="ECO:0000256" key="1">
    <source>
        <dbReference type="SAM" id="Phobius"/>
    </source>
</evidence>
<keyword evidence="1" id="KW-0812">Transmembrane</keyword>
<dbReference type="EMBL" id="JRHX01000034">
    <property type="protein sequence ID" value="KXZ71494.1"/>
    <property type="molecule type" value="Genomic_DNA"/>
</dbReference>
<dbReference type="PATRIC" id="fig|52133.19.peg.1091"/>
<name>A0A150HWI5_9GAMM</name>
<reference evidence="2 3" key="1">
    <citation type="journal article" date="2016" name="Sci. Rep.">
        <title>Genomic and phenotypic characterization of the species Acinetobacter venetianus.</title>
        <authorList>
            <person name="Fondi M."/>
            <person name="Maida I."/>
            <person name="Perrin E."/>
            <person name="Orlandini V."/>
            <person name="La Torre L."/>
            <person name="Bosi E."/>
            <person name="Negroni A."/>
            <person name="Zanaroli G."/>
            <person name="Fava F."/>
            <person name="Decorosi F."/>
            <person name="Giovannetti L."/>
            <person name="Viti C."/>
            <person name="Vaneechoutte M."/>
            <person name="Dijkshoorn L."/>
            <person name="Fani R."/>
        </authorList>
    </citation>
    <scope>NUCLEOTIDE SEQUENCE [LARGE SCALE GENOMIC DNA]</scope>
    <source>
        <strain evidence="2 3">LUH13518</strain>
    </source>
</reference>
<proteinExistence type="predicted"/>
<protein>
    <submittedName>
        <fullName evidence="2">Uncharacterized protein</fullName>
    </submittedName>
</protein>